<dbReference type="Gene3D" id="1.10.860.10">
    <property type="entry name" value="DNAb Helicase, Chain A"/>
    <property type="match status" value="1"/>
</dbReference>
<evidence type="ECO:0000256" key="3">
    <source>
        <dbReference type="ARBA" id="ARBA00022705"/>
    </source>
</evidence>
<keyword evidence="3" id="KW-0235">DNA replication</keyword>
<dbReference type="GO" id="GO:0005524">
    <property type="term" value="F:ATP binding"/>
    <property type="evidence" value="ECO:0007669"/>
    <property type="project" value="UniProtKB-KW"/>
</dbReference>
<evidence type="ECO:0000256" key="9">
    <source>
        <dbReference type="ARBA" id="ARBA00023235"/>
    </source>
</evidence>
<keyword evidence="8" id="KW-0238">DNA-binding</keyword>
<proteinExistence type="inferred from homology"/>
<keyword evidence="6 13" id="KW-0347">Helicase</keyword>
<evidence type="ECO:0000256" key="4">
    <source>
        <dbReference type="ARBA" id="ARBA00022741"/>
    </source>
</evidence>
<reference evidence="13 14" key="1">
    <citation type="submission" date="2016-10" db="EMBL/GenBank/DDBJ databases">
        <authorList>
            <person name="de Groot N.N."/>
        </authorList>
    </citation>
    <scope>NUCLEOTIDE SEQUENCE [LARGE SCALE GENOMIC DNA]</scope>
    <source>
        <strain evidence="13 14">MT12</strain>
    </source>
</reference>
<protein>
    <recommendedName>
        <fullName evidence="10">DNA 5'-3' helicase</fullName>
        <ecNumber evidence="10">5.6.2.3</ecNumber>
    </recommendedName>
</protein>
<keyword evidence="4" id="KW-0547">Nucleotide-binding</keyword>
<evidence type="ECO:0000313" key="14">
    <source>
        <dbReference type="Proteomes" id="UP000198992"/>
    </source>
</evidence>
<dbReference type="AlphaFoldDB" id="A0A1H4NQG6"/>
<dbReference type="GO" id="GO:0005829">
    <property type="term" value="C:cytosol"/>
    <property type="evidence" value="ECO:0007669"/>
    <property type="project" value="TreeGrafter"/>
</dbReference>
<name>A0A1H4NQG6_9BRAD</name>
<sequence length="476" mass="52974">MSKRPAAAPNRPTQNVRAEEAIIGKILGSAETFWAVSDRVSADQFTLHHHRLIFSAVEDCCVNGAGPALSLLESKLPTEFDGVGDTEAVLQILIEKAADVSSALDFVDDIVLAWRERARIELGKVASAPNKTFDQTRQDIDDLLRVVDDHDRVRHAVSLADAAGTAMIKAAEAYERRGRRAVGVLTKIPELDEVLGPIVGGTTVTLAAPSGHGKSALMAQILRDNAGPSLDDTSIFPGFSLSLEMSAEQIAYRDIASLSGVAVKKQISGDFNQKEFLDIRRAKEQLESTKVWVQDRSRMTIKQIGNEFRKAKRRYGVKQFCIDHLKLVEPEQEHWNVVRTVEYASAYTKDLAKELDGVVWQLAQLTREGQRAPSWKFGSGDIYGGGLIVENSDIIIGLTIPKIWLRDNEPEPASEENPKGREQRDRWLREWEIWKEKAAFAVFKNRSGTGSKWKEVDFNGPRMLFGGIANREEIPF</sequence>
<dbReference type="InterPro" id="IPR007694">
    <property type="entry name" value="DNA_helicase_DnaB-like_C"/>
</dbReference>
<keyword evidence="9" id="KW-0413">Isomerase</keyword>
<evidence type="ECO:0000256" key="10">
    <source>
        <dbReference type="ARBA" id="ARBA00044969"/>
    </source>
</evidence>
<dbReference type="PROSITE" id="PS51199">
    <property type="entry name" value="SF4_HELICASE"/>
    <property type="match status" value="1"/>
</dbReference>
<dbReference type="GO" id="GO:0043139">
    <property type="term" value="F:5'-3' DNA helicase activity"/>
    <property type="evidence" value="ECO:0007669"/>
    <property type="project" value="UniProtKB-EC"/>
</dbReference>
<dbReference type="EMBL" id="FNTH01000001">
    <property type="protein sequence ID" value="SEB97430.1"/>
    <property type="molecule type" value="Genomic_DNA"/>
</dbReference>
<dbReference type="InterPro" id="IPR016136">
    <property type="entry name" value="DNA_helicase_N/primase_C"/>
</dbReference>
<evidence type="ECO:0000256" key="6">
    <source>
        <dbReference type="ARBA" id="ARBA00022806"/>
    </source>
</evidence>
<keyword evidence="2" id="KW-0639">Primosome</keyword>
<dbReference type="EC" id="5.6.2.3" evidence="10"/>
<comment type="similarity">
    <text evidence="1">Belongs to the helicase family. DnaB subfamily.</text>
</comment>
<evidence type="ECO:0000313" key="13">
    <source>
        <dbReference type="EMBL" id="SEB97430.1"/>
    </source>
</evidence>
<dbReference type="Gene3D" id="3.40.50.300">
    <property type="entry name" value="P-loop containing nucleotide triphosphate hydrolases"/>
    <property type="match status" value="1"/>
</dbReference>
<evidence type="ECO:0000256" key="5">
    <source>
        <dbReference type="ARBA" id="ARBA00022801"/>
    </source>
</evidence>
<dbReference type="GO" id="GO:1990077">
    <property type="term" value="C:primosome complex"/>
    <property type="evidence" value="ECO:0007669"/>
    <property type="project" value="UniProtKB-KW"/>
</dbReference>
<evidence type="ECO:0000256" key="7">
    <source>
        <dbReference type="ARBA" id="ARBA00022840"/>
    </source>
</evidence>
<dbReference type="RefSeq" id="WP_092114263.1">
    <property type="nucleotide sequence ID" value="NZ_FNTH01000001.1"/>
</dbReference>
<dbReference type="OrthoDB" id="7854875at2"/>
<dbReference type="GO" id="GO:0006269">
    <property type="term" value="P:DNA replication, synthesis of primer"/>
    <property type="evidence" value="ECO:0007669"/>
    <property type="project" value="UniProtKB-KW"/>
</dbReference>
<dbReference type="SUPFAM" id="SSF48024">
    <property type="entry name" value="N-terminal domain of DnaB helicase"/>
    <property type="match status" value="1"/>
</dbReference>
<evidence type="ECO:0000256" key="2">
    <source>
        <dbReference type="ARBA" id="ARBA00022515"/>
    </source>
</evidence>
<accession>A0A1H4NQG6</accession>
<dbReference type="Pfam" id="PF00772">
    <property type="entry name" value="DnaB"/>
    <property type="match status" value="1"/>
</dbReference>
<dbReference type="PANTHER" id="PTHR30153:SF2">
    <property type="entry name" value="REPLICATIVE DNA HELICASE"/>
    <property type="match status" value="1"/>
</dbReference>
<keyword evidence="7" id="KW-0067">ATP-binding</keyword>
<dbReference type="InterPro" id="IPR036185">
    <property type="entry name" value="DNA_heli_DnaB-like_N_sf"/>
</dbReference>
<dbReference type="SUPFAM" id="SSF52540">
    <property type="entry name" value="P-loop containing nucleoside triphosphate hydrolases"/>
    <property type="match status" value="1"/>
</dbReference>
<feature type="domain" description="SF4 helicase" evidence="12">
    <location>
        <begin position="177"/>
        <end position="386"/>
    </location>
</feature>
<gene>
    <name evidence="13" type="ORF">SAMN05444164_0698</name>
</gene>
<dbReference type="InterPro" id="IPR027417">
    <property type="entry name" value="P-loop_NTPase"/>
</dbReference>
<dbReference type="Proteomes" id="UP000198992">
    <property type="component" value="Unassembled WGS sequence"/>
</dbReference>
<evidence type="ECO:0000256" key="8">
    <source>
        <dbReference type="ARBA" id="ARBA00023125"/>
    </source>
</evidence>
<dbReference type="Pfam" id="PF03796">
    <property type="entry name" value="DnaB_C"/>
    <property type="match status" value="1"/>
</dbReference>
<keyword evidence="5" id="KW-0378">Hydrolase</keyword>
<dbReference type="PANTHER" id="PTHR30153">
    <property type="entry name" value="REPLICATIVE DNA HELICASE DNAB"/>
    <property type="match status" value="1"/>
</dbReference>
<dbReference type="GO" id="GO:0003677">
    <property type="term" value="F:DNA binding"/>
    <property type="evidence" value="ECO:0007669"/>
    <property type="project" value="UniProtKB-KW"/>
</dbReference>
<evidence type="ECO:0000256" key="1">
    <source>
        <dbReference type="ARBA" id="ARBA00008428"/>
    </source>
</evidence>
<evidence type="ECO:0000256" key="11">
    <source>
        <dbReference type="ARBA" id="ARBA00048954"/>
    </source>
</evidence>
<dbReference type="GO" id="GO:0016787">
    <property type="term" value="F:hydrolase activity"/>
    <property type="evidence" value="ECO:0007669"/>
    <property type="project" value="UniProtKB-KW"/>
</dbReference>
<comment type="catalytic activity">
    <reaction evidence="11">
        <text>ATP + H2O = ADP + phosphate + H(+)</text>
        <dbReference type="Rhea" id="RHEA:13065"/>
        <dbReference type="ChEBI" id="CHEBI:15377"/>
        <dbReference type="ChEBI" id="CHEBI:15378"/>
        <dbReference type="ChEBI" id="CHEBI:30616"/>
        <dbReference type="ChEBI" id="CHEBI:43474"/>
        <dbReference type="ChEBI" id="CHEBI:456216"/>
        <dbReference type="EC" id="5.6.2.3"/>
    </reaction>
</comment>
<evidence type="ECO:0000259" key="12">
    <source>
        <dbReference type="PROSITE" id="PS51199"/>
    </source>
</evidence>
<organism evidence="13 14">
    <name type="scientific">Bradyrhizobium erythrophlei</name>
    <dbReference type="NCBI Taxonomy" id="1437360"/>
    <lineage>
        <taxon>Bacteria</taxon>
        <taxon>Pseudomonadati</taxon>
        <taxon>Pseudomonadota</taxon>
        <taxon>Alphaproteobacteria</taxon>
        <taxon>Hyphomicrobiales</taxon>
        <taxon>Nitrobacteraceae</taxon>
        <taxon>Bradyrhizobium</taxon>
    </lineage>
</organism>
<dbReference type="InterPro" id="IPR007693">
    <property type="entry name" value="DNA_helicase_DnaB-like_N"/>
</dbReference>